<dbReference type="GO" id="GO:0003700">
    <property type="term" value="F:DNA-binding transcription factor activity"/>
    <property type="evidence" value="ECO:0007669"/>
    <property type="project" value="TreeGrafter"/>
</dbReference>
<reference evidence="3 4" key="1">
    <citation type="submission" date="2017-01" db="EMBL/GenBank/DDBJ databases">
        <title>Whole-Genome Shotgun Sequencing of Two beta-Proteobacterial Species in Search of the Bulgecin Biosynthetic Cluster.</title>
        <authorList>
            <person name="Horsman M.E."/>
            <person name="Marous D.R."/>
            <person name="Li R."/>
            <person name="Oliver R.A."/>
            <person name="Byun B."/>
            <person name="Emrich S.J."/>
            <person name="Boggess B."/>
            <person name="Townsend C.A."/>
            <person name="Mobashery S."/>
        </authorList>
    </citation>
    <scope>NUCLEOTIDE SEQUENCE [LARGE SCALE GENOMIC DNA]</scope>
    <source>
        <strain evidence="3 4">ATCC 31433</strain>
    </source>
</reference>
<dbReference type="Pfam" id="PF01381">
    <property type="entry name" value="HTH_3"/>
    <property type="match status" value="1"/>
</dbReference>
<evidence type="ECO:0000313" key="3">
    <source>
        <dbReference type="EMBL" id="PCE30056.1"/>
    </source>
</evidence>
<dbReference type="GO" id="GO:0005829">
    <property type="term" value="C:cytosol"/>
    <property type="evidence" value="ECO:0007669"/>
    <property type="project" value="TreeGrafter"/>
</dbReference>
<dbReference type="InterPro" id="IPR050807">
    <property type="entry name" value="TransReg_Diox_bact_type"/>
</dbReference>
<evidence type="ECO:0000313" key="4">
    <source>
        <dbReference type="Proteomes" id="UP000217994"/>
    </source>
</evidence>
<organism evidence="3 4">
    <name type="scientific">Burkholderia ubonensis subsp. mesacidophila</name>
    <dbReference type="NCBI Taxonomy" id="265293"/>
    <lineage>
        <taxon>Bacteria</taxon>
        <taxon>Pseudomonadati</taxon>
        <taxon>Pseudomonadota</taxon>
        <taxon>Betaproteobacteria</taxon>
        <taxon>Burkholderiales</taxon>
        <taxon>Burkholderiaceae</taxon>
        <taxon>Burkholderia</taxon>
        <taxon>Burkholderia cepacia complex</taxon>
    </lineage>
</organism>
<dbReference type="GO" id="GO:0003677">
    <property type="term" value="F:DNA binding"/>
    <property type="evidence" value="ECO:0007669"/>
    <property type="project" value="UniProtKB-KW"/>
</dbReference>
<dbReference type="PROSITE" id="PS50943">
    <property type="entry name" value="HTH_CROC1"/>
    <property type="match status" value="1"/>
</dbReference>
<dbReference type="CDD" id="cd00093">
    <property type="entry name" value="HTH_XRE"/>
    <property type="match status" value="1"/>
</dbReference>
<dbReference type="InterPro" id="IPR010982">
    <property type="entry name" value="Lambda_DNA-bd_dom_sf"/>
</dbReference>
<evidence type="ECO:0000259" key="2">
    <source>
        <dbReference type="PROSITE" id="PS50943"/>
    </source>
</evidence>
<dbReference type="PANTHER" id="PTHR46797">
    <property type="entry name" value="HTH-TYPE TRANSCRIPTIONAL REGULATOR"/>
    <property type="match status" value="1"/>
</dbReference>
<accession>A0A2A4FCA5</accession>
<gene>
    <name evidence="3" type="ORF">BZL54_23105</name>
</gene>
<proteinExistence type="predicted"/>
<dbReference type="SMART" id="SM00530">
    <property type="entry name" value="HTH_XRE"/>
    <property type="match status" value="1"/>
</dbReference>
<name>A0A2A4FCA5_9BURK</name>
<dbReference type="GeneID" id="69003216"/>
<feature type="domain" description="HTH cro/C1-type" evidence="2">
    <location>
        <begin position="13"/>
        <end position="67"/>
    </location>
</feature>
<dbReference type="Proteomes" id="UP000217994">
    <property type="component" value="Unassembled WGS sequence"/>
</dbReference>
<dbReference type="RefSeq" id="WP_084906828.1">
    <property type="nucleotide sequence ID" value="NZ_CP020738.1"/>
</dbReference>
<dbReference type="SUPFAM" id="SSF47413">
    <property type="entry name" value="lambda repressor-like DNA-binding domains"/>
    <property type="match status" value="1"/>
</dbReference>
<keyword evidence="1" id="KW-0238">DNA-binding</keyword>
<evidence type="ECO:0000256" key="1">
    <source>
        <dbReference type="ARBA" id="ARBA00023125"/>
    </source>
</evidence>
<dbReference type="Gene3D" id="1.10.260.40">
    <property type="entry name" value="lambda repressor-like DNA-binding domains"/>
    <property type="match status" value="1"/>
</dbReference>
<comment type="caution">
    <text evidence="3">The sequence shown here is derived from an EMBL/GenBank/DDBJ whole genome shotgun (WGS) entry which is preliminary data.</text>
</comment>
<protein>
    <recommendedName>
        <fullName evidence="2">HTH cro/C1-type domain-containing protein</fullName>
    </recommendedName>
</protein>
<dbReference type="InterPro" id="IPR001387">
    <property type="entry name" value="Cro/C1-type_HTH"/>
</dbReference>
<dbReference type="EMBL" id="MTZU01000071">
    <property type="protein sequence ID" value="PCE30056.1"/>
    <property type="molecule type" value="Genomic_DNA"/>
</dbReference>
<dbReference type="AlphaFoldDB" id="A0A2A4FCA5"/>
<dbReference type="PANTHER" id="PTHR46797:SF1">
    <property type="entry name" value="METHYLPHOSPHONATE SYNTHASE"/>
    <property type="match status" value="1"/>
</dbReference>
<sequence>MKSQANIAFAATLRKLRNDRGLSQYALAKATDLDRTYISLLERGLRSPTLDTLLALARSLDVPLVDLIAPVELTLEANHQAQASHE</sequence>